<accession>A0A0N4TPE3</accession>
<keyword evidence="1" id="KW-0472">Membrane</keyword>
<proteinExistence type="predicted"/>
<keyword evidence="1" id="KW-1133">Transmembrane helix</keyword>
<gene>
    <name evidence="2" type="ORF">BPAG_LOCUS10374</name>
</gene>
<evidence type="ECO:0000313" key="2">
    <source>
        <dbReference type="EMBL" id="VDN91560.1"/>
    </source>
</evidence>
<keyword evidence="3" id="KW-1185">Reference proteome</keyword>
<evidence type="ECO:0000313" key="3">
    <source>
        <dbReference type="Proteomes" id="UP000278627"/>
    </source>
</evidence>
<dbReference type="EMBL" id="UZAD01013185">
    <property type="protein sequence ID" value="VDN91560.1"/>
    <property type="molecule type" value="Genomic_DNA"/>
</dbReference>
<dbReference type="AlphaFoldDB" id="A0A0N4TPE3"/>
<sequence length="95" mass="10894">MTTLMIVIDDLHEECCVTLSFDLSLVASRIENASNDLTMNSTYSKLFTFPFTVSKEKKEEIRVTSNLQTEREMTLWTVMIVTSYCLVTAMLIPRC</sequence>
<name>A0A0N4TPE3_BRUPA</name>
<reference evidence="2 3" key="2">
    <citation type="submission" date="2018-11" db="EMBL/GenBank/DDBJ databases">
        <authorList>
            <consortium name="Pathogen Informatics"/>
        </authorList>
    </citation>
    <scope>NUCLEOTIDE SEQUENCE [LARGE SCALE GENOMIC DNA]</scope>
</reference>
<reference evidence="4" key="1">
    <citation type="submission" date="2017-02" db="UniProtKB">
        <authorList>
            <consortium name="WormBaseParasite"/>
        </authorList>
    </citation>
    <scope>IDENTIFICATION</scope>
</reference>
<organism evidence="4">
    <name type="scientific">Brugia pahangi</name>
    <name type="common">Filarial nematode worm</name>
    <dbReference type="NCBI Taxonomy" id="6280"/>
    <lineage>
        <taxon>Eukaryota</taxon>
        <taxon>Metazoa</taxon>
        <taxon>Ecdysozoa</taxon>
        <taxon>Nematoda</taxon>
        <taxon>Chromadorea</taxon>
        <taxon>Rhabditida</taxon>
        <taxon>Spirurina</taxon>
        <taxon>Spiruromorpha</taxon>
        <taxon>Filarioidea</taxon>
        <taxon>Onchocercidae</taxon>
        <taxon>Brugia</taxon>
    </lineage>
</organism>
<evidence type="ECO:0000256" key="1">
    <source>
        <dbReference type="SAM" id="Phobius"/>
    </source>
</evidence>
<evidence type="ECO:0000313" key="4">
    <source>
        <dbReference type="WBParaSite" id="BPAG_0001041201-mRNA-1"/>
    </source>
</evidence>
<protein>
    <submittedName>
        <fullName evidence="4">Neur_chan_LBD domain-containing protein</fullName>
    </submittedName>
</protein>
<dbReference type="Proteomes" id="UP000278627">
    <property type="component" value="Unassembled WGS sequence"/>
</dbReference>
<feature type="transmembrane region" description="Helical" evidence="1">
    <location>
        <begin position="73"/>
        <end position="92"/>
    </location>
</feature>
<keyword evidence="1" id="KW-0812">Transmembrane</keyword>
<dbReference type="WBParaSite" id="BPAG_0001041201-mRNA-1">
    <property type="protein sequence ID" value="BPAG_0001041201-mRNA-1"/>
    <property type="gene ID" value="BPAG_0001041201"/>
</dbReference>